<dbReference type="GO" id="GO:0016787">
    <property type="term" value="F:hydrolase activity"/>
    <property type="evidence" value="ECO:0007669"/>
    <property type="project" value="UniProtKB-KW"/>
</dbReference>
<dbReference type="HOGENOM" id="CLU_030571_5_0_11"/>
<dbReference type="InterPro" id="IPR051453">
    <property type="entry name" value="MBL_Glyoxalase_II"/>
</dbReference>
<dbReference type="Proteomes" id="UP000004691">
    <property type="component" value="Unassembled WGS sequence"/>
</dbReference>
<evidence type="ECO:0000313" key="7">
    <source>
        <dbReference type="EMBL" id="EID52618.1"/>
    </source>
</evidence>
<evidence type="ECO:0000259" key="6">
    <source>
        <dbReference type="SMART" id="SM00849"/>
    </source>
</evidence>
<accession>I0UXL5</accession>
<evidence type="ECO:0000256" key="2">
    <source>
        <dbReference type="ARBA" id="ARBA00022723"/>
    </source>
</evidence>
<dbReference type="InterPro" id="IPR036866">
    <property type="entry name" value="RibonucZ/Hydroxyglut_hydro"/>
</dbReference>
<dbReference type="PANTHER" id="PTHR46233:SF3">
    <property type="entry name" value="HYDROXYACYLGLUTATHIONE HYDROLASE GLOC"/>
    <property type="match status" value="1"/>
</dbReference>
<dbReference type="SUPFAM" id="SSF56281">
    <property type="entry name" value="Metallo-hydrolase/oxidoreductase"/>
    <property type="match status" value="1"/>
</dbReference>
<feature type="compositionally biased region" description="Low complexity" evidence="5">
    <location>
        <begin position="88"/>
        <end position="102"/>
    </location>
</feature>
<dbReference type="Gene3D" id="3.60.15.10">
    <property type="entry name" value="Ribonuclease Z/Hydroxyacylglutathione hydrolase-like"/>
    <property type="match status" value="1"/>
</dbReference>
<reference evidence="7 8" key="1">
    <citation type="submission" date="2012-01" db="EMBL/GenBank/DDBJ databases">
        <title>Improved High-Quality Draft sequence of Saccharomonospora xinjiangensis XJ-54.</title>
        <authorList>
            <consortium name="US DOE Joint Genome Institute"/>
            <person name="Lucas S."/>
            <person name="Han J."/>
            <person name="Lapidus A."/>
            <person name="Cheng J.-F."/>
            <person name="Goodwin L."/>
            <person name="Pitluck S."/>
            <person name="Peters L."/>
            <person name="Mikhailova N."/>
            <person name="Teshima H."/>
            <person name="Detter J.C."/>
            <person name="Han C."/>
            <person name="Tapia R."/>
            <person name="Land M."/>
            <person name="Hauser L."/>
            <person name="Kyrpides N."/>
            <person name="Ivanova N."/>
            <person name="Pagani I."/>
            <person name="Brambilla E.-M."/>
            <person name="Klenk H.-P."/>
            <person name="Woyke T."/>
        </authorList>
    </citation>
    <scope>NUCLEOTIDE SEQUENCE [LARGE SCALE GENOMIC DNA]</scope>
    <source>
        <strain evidence="7 8">XJ-54</strain>
    </source>
</reference>
<dbReference type="CDD" id="cd06262">
    <property type="entry name" value="metallo-hydrolase-like_MBL-fold"/>
    <property type="match status" value="1"/>
</dbReference>
<name>I0UXL5_9PSEU</name>
<evidence type="ECO:0000256" key="5">
    <source>
        <dbReference type="SAM" id="MobiDB-lite"/>
    </source>
</evidence>
<proteinExistence type="predicted"/>
<dbReference type="EMBL" id="JH636049">
    <property type="protein sequence ID" value="EID52618.1"/>
    <property type="molecule type" value="Genomic_DNA"/>
</dbReference>
<dbReference type="Pfam" id="PF00753">
    <property type="entry name" value="Lactamase_B"/>
    <property type="match status" value="1"/>
</dbReference>
<dbReference type="InterPro" id="IPR001279">
    <property type="entry name" value="Metallo-B-lactamas"/>
</dbReference>
<feature type="region of interest" description="Disordered" evidence="5">
    <location>
        <begin position="87"/>
        <end position="109"/>
    </location>
</feature>
<organism evidence="7 8">
    <name type="scientific">Saccharomonospora xinjiangensis XJ-54</name>
    <dbReference type="NCBI Taxonomy" id="882086"/>
    <lineage>
        <taxon>Bacteria</taxon>
        <taxon>Bacillati</taxon>
        <taxon>Actinomycetota</taxon>
        <taxon>Actinomycetes</taxon>
        <taxon>Pseudonocardiales</taxon>
        <taxon>Pseudonocardiaceae</taxon>
        <taxon>Saccharomonospora</taxon>
    </lineage>
</organism>
<keyword evidence="4" id="KW-0862">Zinc</keyword>
<evidence type="ECO:0000256" key="3">
    <source>
        <dbReference type="ARBA" id="ARBA00022801"/>
    </source>
</evidence>
<evidence type="ECO:0000313" key="8">
    <source>
        <dbReference type="Proteomes" id="UP000004691"/>
    </source>
</evidence>
<feature type="domain" description="Metallo-beta-lactamase" evidence="6">
    <location>
        <begin position="12"/>
        <end position="199"/>
    </location>
</feature>
<keyword evidence="3 7" id="KW-0378">Hydrolase</keyword>
<dbReference type="STRING" id="882086.SacxiDRAFT_0337"/>
<comment type="cofactor">
    <cofactor evidence="1">
        <name>Zn(2+)</name>
        <dbReference type="ChEBI" id="CHEBI:29105"/>
    </cofactor>
</comment>
<dbReference type="RefSeq" id="WP_006236714.1">
    <property type="nucleotide sequence ID" value="NZ_JH636049.1"/>
</dbReference>
<evidence type="ECO:0000256" key="4">
    <source>
        <dbReference type="ARBA" id="ARBA00022833"/>
    </source>
</evidence>
<dbReference type="AlphaFoldDB" id="I0UXL5"/>
<dbReference type="GO" id="GO:0046872">
    <property type="term" value="F:metal ion binding"/>
    <property type="evidence" value="ECO:0007669"/>
    <property type="project" value="UniProtKB-KW"/>
</dbReference>
<sequence>MLVVGFPAGDLAANCYLVAAGPGRECVVVDPGEGAGDGVARALREHDLTPAAVLATHGHHDHVATAALLAGEHSVTVHIRQEDRHLLTDPAPAPGRGDPGTAITVTSPQPPSVELLREGPLELAGLRIEVLHTPGHTPGSVIFGFRSEEGGRLALTGDTLFAGSVGRTDLPGGDPAALAESLRTTVLALPGDTVVLPGHGGSTTIGRERAGNPFLT</sequence>
<dbReference type="SMART" id="SM00849">
    <property type="entry name" value="Lactamase_B"/>
    <property type="match status" value="1"/>
</dbReference>
<gene>
    <name evidence="7" type="ORF">SacxiDRAFT_0337</name>
</gene>
<protein>
    <submittedName>
        <fullName evidence="7">Zn-dependent hydrolase, glyoxylase</fullName>
    </submittedName>
</protein>
<dbReference type="OrthoDB" id="9802991at2"/>
<keyword evidence="2" id="KW-0479">Metal-binding</keyword>
<evidence type="ECO:0000256" key="1">
    <source>
        <dbReference type="ARBA" id="ARBA00001947"/>
    </source>
</evidence>
<keyword evidence="8" id="KW-1185">Reference proteome</keyword>
<dbReference type="eggNOG" id="COG0491">
    <property type="taxonomic scope" value="Bacteria"/>
</dbReference>
<dbReference type="PANTHER" id="PTHR46233">
    <property type="entry name" value="HYDROXYACYLGLUTATHIONE HYDROLASE GLOC"/>
    <property type="match status" value="1"/>
</dbReference>